<dbReference type="GO" id="GO:0004156">
    <property type="term" value="F:dihydropteroate synthase activity"/>
    <property type="evidence" value="ECO:0007669"/>
    <property type="project" value="UniProtKB-EC"/>
</dbReference>
<evidence type="ECO:0000256" key="2">
    <source>
        <dbReference type="ARBA" id="ARBA00001946"/>
    </source>
</evidence>
<evidence type="ECO:0000313" key="17">
    <source>
        <dbReference type="Proteomes" id="UP000256478"/>
    </source>
</evidence>
<protein>
    <recommendedName>
        <fullName evidence="7 14">Dihydropteroate synthase</fullName>
        <shortName evidence="14">DHPS</shortName>
        <ecNumber evidence="6 14">2.5.1.15</ecNumber>
    </recommendedName>
    <alternativeName>
        <fullName evidence="12 14">Dihydropteroate pyrophosphorylase</fullName>
    </alternativeName>
</protein>
<gene>
    <name evidence="16" type="primary">folP</name>
    <name evidence="16" type="ORF">DXX93_07840</name>
</gene>
<evidence type="ECO:0000256" key="11">
    <source>
        <dbReference type="ARBA" id="ARBA00022909"/>
    </source>
</evidence>
<evidence type="ECO:0000256" key="13">
    <source>
        <dbReference type="ARBA" id="ARBA00053449"/>
    </source>
</evidence>
<evidence type="ECO:0000256" key="10">
    <source>
        <dbReference type="ARBA" id="ARBA00022842"/>
    </source>
</evidence>
<dbReference type="Gene3D" id="3.20.20.20">
    <property type="entry name" value="Dihydropteroate synthase-like"/>
    <property type="match status" value="1"/>
</dbReference>
<dbReference type="InterPro" id="IPR045031">
    <property type="entry name" value="DHP_synth-like"/>
</dbReference>
<dbReference type="PROSITE" id="PS00793">
    <property type="entry name" value="DHPS_2"/>
    <property type="match status" value="1"/>
</dbReference>
<dbReference type="UniPathway" id="UPA00077">
    <property type="reaction ID" value="UER00156"/>
</dbReference>
<dbReference type="AlphaFoldDB" id="A0A3E0TWN7"/>
<sequence>MTPTHLSCPNKQLSLVHPQVMGILNVTPDSFSDGGRFANFDDALFQVEQMISDGAAIIDIGGESTRPGAAEVSVEDELARVIPVLDAINQRFDTIVSIDTSKAQVMSEAIAHGAGMINDVRALQNEGCLAAVANSDIPICLMHMQGLPRTMQNNPHYQDVTKDIVNFIQQRIEACQQVGIAKERLLVDPGFGFGKTLEQNYRLLHELKAFQALELPVLVGISRKSMIGHLLNAEVDQRLAGSLAAAIISAQQGAKIIRVHDVKATVDALTVLKAAEQPELTRG</sequence>
<evidence type="ECO:0000256" key="7">
    <source>
        <dbReference type="ARBA" id="ARBA00016919"/>
    </source>
</evidence>
<comment type="function">
    <text evidence="13 14">Catalyzes the condensation of para-aminobenzoate (pABA) with 6-hydroxymethyl-7,8-dihydropterin diphosphate (DHPt-PP) to form 7,8-dihydropteroate (H2Pte), the immediate precursor of folate derivatives.</text>
</comment>
<evidence type="ECO:0000256" key="14">
    <source>
        <dbReference type="RuleBase" id="RU361205"/>
    </source>
</evidence>
<dbReference type="GO" id="GO:0046654">
    <property type="term" value="P:tetrahydrofolate biosynthetic process"/>
    <property type="evidence" value="ECO:0007669"/>
    <property type="project" value="UniProtKB-UniPathway"/>
</dbReference>
<dbReference type="GO" id="GO:0005829">
    <property type="term" value="C:cytosol"/>
    <property type="evidence" value="ECO:0007669"/>
    <property type="project" value="TreeGrafter"/>
</dbReference>
<evidence type="ECO:0000256" key="5">
    <source>
        <dbReference type="ARBA" id="ARBA00011738"/>
    </source>
</evidence>
<dbReference type="GO" id="GO:0046872">
    <property type="term" value="F:metal ion binding"/>
    <property type="evidence" value="ECO:0007669"/>
    <property type="project" value="UniProtKB-KW"/>
</dbReference>
<organism evidence="16 17">
    <name type="scientific">Thalassotalea euphylliae</name>
    <dbReference type="NCBI Taxonomy" id="1655234"/>
    <lineage>
        <taxon>Bacteria</taxon>
        <taxon>Pseudomonadati</taxon>
        <taxon>Pseudomonadota</taxon>
        <taxon>Gammaproteobacteria</taxon>
        <taxon>Alteromonadales</taxon>
        <taxon>Colwelliaceae</taxon>
        <taxon>Thalassotalea</taxon>
    </lineage>
</organism>
<proteinExistence type="inferred from homology"/>
<dbReference type="PANTHER" id="PTHR20941">
    <property type="entry name" value="FOLATE SYNTHESIS PROTEINS"/>
    <property type="match status" value="1"/>
</dbReference>
<evidence type="ECO:0000256" key="1">
    <source>
        <dbReference type="ARBA" id="ARBA00000012"/>
    </source>
</evidence>
<evidence type="ECO:0000256" key="9">
    <source>
        <dbReference type="ARBA" id="ARBA00022723"/>
    </source>
</evidence>
<evidence type="ECO:0000256" key="3">
    <source>
        <dbReference type="ARBA" id="ARBA00004763"/>
    </source>
</evidence>
<comment type="cofactor">
    <cofactor evidence="2 14">
        <name>Mg(2+)</name>
        <dbReference type="ChEBI" id="CHEBI:18420"/>
    </cofactor>
</comment>
<dbReference type="FunFam" id="3.20.20.20:FF:000004">
    <property type="entry name" value="Dihydropteroate synthase"/>
    <property type="match status" value="1"/>
</dbReference>
<name>A0A3E0TWN7_9GAMM</name>
<evidence type="ECO:0000256" key="12">
    <source>
        <dbReference type="ARBA" id="ARBA00030193"/>
    </source>
</evidence>
<keyword evidence="9 14" id="KW-0479">Metal-binding</keyword>
<comment type="subunit">
    <text evidence="5">Homodimer.</text>
</comment>
<keyword evidence="11 14" id="KW-0289">Folate biosynthesis</keyword>
<dbReference type="NCBIfam" id="TIGR01496">
    <property type="entry name" value="DHPS"/>
    <property type="match status" value="1"/>
</dbReference>
<evidence type="ECO:0000259" key="15">
    <source>
        <dbReference type="PROSITE" id="PS50972"/>
    </source>
</evidence>
<comment type="pathway">
    <text evidence="3 14">Cofactor biosynthesis; tetrahydrofolate biosynthesis; 7,8-dihydrofolate from 2-amino-4-hydroxy-6-hydroxymethyl-7,8-dihydropteridine diphosphate and 4-aminobenzoate: step 1/2.</text>
</comment>
<dbReference type="InterPro" id="IPR006390">
    <property type="entry name" value="DHP_synth_dom"/>
</dbReference>
<comment type="catalytic activity">
    <reaction evidence="1">
        <text>(7,8-dihydropterin-6-yl)methyl diphosphate + 4-aminobenzoate = 7,8-dihydropteroate + diphosphate</text>
        <dbReference type="Rhea" id="RHEA:19949"/>
        <dbReference type="ChEBI" id="CHEBI:17836"/>
        <dbReference type="ChEBI" id="CHEBI:17839"/>
        <dbReference type="ChEBI" id="CHEBI:33019"/>
        <dbReference type="ChEBI" id="CHEBI:72950"/>
        <dbReference type="EC" id="2.5.1.15"/>
    </reaction>
</comment>
<keyword evidence="8 14" id="KW-0808">Transferase</keyword>
<evidence type="ECO:0000313" key="16">
    <source>
        <dbReference type="EMBL" id="REL28850.1"/>
    </source>
</evidence>
<dbReference type="OrthoDB" id="9811744at2"/>
<dbReference type="RefSeq" id="WP_116009873.1">
    <property type="nucleotide sequence ID" value="NZ_QUOU01000001.1"/>
</dbReference>
<dbReference type="InterPro" id="IPR000489">
    <property type="entry name" value="Pterin-binding_dom"/>
</dbReference>
<reference evidence="16 17" key="1">
    <citation type="submission" date="2018-08" db="EMBL/GenBank/DDBJ databases">
        <title>Thalassotalea euphylliae genome.</title>
        <authorList>
            <person name="Summers S."/>
            <person name="Rice S.A."/>
            <person name="Freckelton M.L."/>
            <person name="Nedved B.T."/>
            <person name="Hadfield M.G."/>
        </authorList>
    </citation>
    <scope>NUCLEOTIDE SEQUENCE [LARGE SCALE GENOMIC DNA]</scope>
    <source>
        <strain evidence="16 17">H1</strain>
    </source>
</reference>
<comment type="similarity">
    <text evidence="4 14">Belongs to the DHPS family.</text>
</comment>
<dbReference type="Pfam" id="PF00809">
    <property type="entry name" value="Pterin_bind"/>
    <property type="match status" value="1"/>
</dbReference>
<evidence type="ECO:0000256" key="8">
    <source>
        <dbReference type="ARBA" id="ARBA00022679"/>
    </source>
</evidence>
<evidence type="ECO:0000256" key="4">
    <source>
        <dbReference type="ARBA" id="ARBA00009503"/>
    </source>
</evidence>
<dbReference type="EC" id="2.5.1.15" evidence="6 14"/>
<dbReference type="SUPFAM" id="SSF51717">
    <property type="entry name" value="Dihydropteroate synthetase-like"/>
    <property type="match status" value="1"/>
</dbReference>
<dbReference type="CDD" id="cd00739">
    <property type="entry name" value="DHPS"/>
    <property type="match status" value="1"/>
</dbReference>
<feature type="domain" description="Pterin-binding" evidence="15">
    <location>
        <begin position="18"/>
        <end position="270"/>
    </location>
</feature>
<comment type="caution">
    <text evidence="16">The sequence shown here is derived from an EMBL/GenBank/DDBJ whole genome shotgun (WGS) entry which is preliminary data.</text>
</comment>
<dbReference type="GO" id="GO:0046656">
    <property type="term" value="P:folic acid biosynthetic process"/>
    <property type="evidence" value="ECO:0007669"/>
    <property type="project" value="UniProtKB-KW"/>
</dbReference>
<accession>A0A3E0TWN7</accession>
<evidence type="ECO:0000256" key="6">
    <source>
        <dbReference type="ARBA" id="ARBA00012458"/>
    </source>
</evidence>
<dbReference type="PANTHER" id="PTHR20941:SF1">
    <property type="entry name" value="FOLIC ACID SYNTHESIS PROTEIN FOL1"/>
    <property type="match status" value="1"/>
</dbReference>
<dbReference type="PROSITE" id="PS00792">
    <property type="entry name" value="DHPS_1"/>
    <property type="match status" value="1"/>
</dbReference>
<dbReference type="PROSITE" id="PS50972">
    <property type="entry name" value="PTERIN_BINDING"/>
    <property type="match status" value="1"/>
</dbReference>
<dbReference type="InterPro" id="IPR011005">
    <property type="entry name" value="Dihydropteroate_synth-like_sf"/>
</dbReference>
<keyword evidence="10 14" id="KW-0460">Magnesium</keyword>
<dbReference type="Proteomes" id="UP000256478">
    <property type="component" value="Unassembled WGS sequence"/>
</dbReference>
<dbReference type="EMBL" id="QUOU01000001">
    <property type="protein sequence ID" value="REL28850.1"/>
    <property type="molecule type" value="Genomic_DNA"/>
</dbReference>